<evidence type="ECO:0000313" key="5">
    <source>
        <dbReference type="Proteomes" id="UP000198287"/>
    </source>
</evidence>
<evidence type="ECO:0000313" key="4">
    <source>
        <dbReference type="EMBL" id="OXA55983.1"/>
    </source>
</evidence>
<dbReference type="SMART" id="SM00248">
    <property type="entry name" value="ANK"/>
    <property type="match status" value="4"/>
</dbReference>
<reference evidence="4 5" key="1">
    <citation type="submission" date="2015-12" db="EMBL/GenBank/DDBJ databases">
        <title>The genome of Folsomia candida.</title>
        <authorList>
            <person name="Faddeeva A."/>
            <person name="Derks M.F."/>
            <person name="Anvar Y."/>
            <person name="Smit S."/>
            <person name="Van Straalen N."/>
            <person name="Roelofs D."/>
        </authorList>
    </citation>
    <scope>NUCLEOTIDE SEQUENCE [LARGE SCALE GENOMIC DNA]</scope>
    <source>
        <strain evidence="4 5">VU population</strain>
        <tissue evidence="4">Whole body</tissue>
    </source>
</reference>
<feature type="repeat" description="ANK" evidence="3">
    <location>
        <begin position="233"/>
        <end position="265"/>
    </location>
</feature>
<feature type="repeat" description="ANK" evidence="3">
    <location>
        <begin position="266"/>
        <end position="299"/>
    </location>
</feature>
<dbReference type="STRING" id="158441.A0A226EED5"/>
<dbReference type="PROSITE" id="PS50297">
    <property type="entry name" value="ANK_REP_REGION"/>
    <property type="match status" value="3"/>
</dbReference>
<dbReference type="OMA" id="FEMCDES"/>
<dbReference type="Gene3D" id="1.25.40.20">
    <property type="entry name" value="Ankyrin repeat-containing domain"/>
    <property type="match status" value="1"/>
</dbReference>
<dbReference type="InterPro" id="IPR002110">
    <property type="entry name" value="Ankyrin_rpt"/>
</dbReference>
<dbReference type="PANTHER" id="PTHR24198:SF165">
    <property type="entry name" value="ANKYRIN REPEAT-CONTAINING PROTEIN-RELATED"/>
    <property type="match status" value="1"/>
</dbReference>
<dbReference type="SUPFAM" id="SSF48403">
    <property type="entry name" value="Ankyrin repeat"/>
    <property type="match status" value="1"/>
</dbReference>
<evidence type="ECO:0000256" key="2">
    <source>
        <dbReference type="ARBA" id="ARBA00023043"/>
    </source>
</evidence>
<dbReference type="AlphaFoldDB" id="A0A226EED5"/>
<accession>A0A226EED5</accession>
<keyword evidence="1" id="KW-0677">Repeat</keyword>
<dbReference type="InterPro" id="IPR036770">
    <property type="entry name" value="Ankyrin_rpt-contain_sf"/>
</dbReference>
<evidence type="ECO:0000256" key="1">
    <source>
        <dbReference type="ARBA" id="ARBA00022737"/>
    </source>
</evidence>
<dbReference type="Pfam" id="PF00023">
    <property type="entry name" value="Ank"/>
    <property type="match status" value="1"/>
</dbReference>
<keyword evidence="2 3" id="KW-0040">ANK repeat</keyword>
<name>A0A226EED5_FOLCA</name>
<sequence>MCWSPAPTPRVSSAKAPKTLCVWALNTLGRYRPTLGALALETLGVGAGDQHIRLTAWQICLTFVFARTRIYLAKHPYCRSKKYFSITDIMEEEDDENCADLKKLDMSKNDDDDDDEINDALGPLREYDDLEAQMECLKAKSTHPEMFVSGFDVDDQGIEDAEDPNSPGELLLKSAEDGDLNLIAKLMAENPTLVSYQDQDGYTALHRASYSDHSEVIKYLIAHGAQVEKGTEDGWTPLHCATHWNSYKAARQLVNSNANVNAQTNGGQTPLHIASNQQSRECMIILLSHPGIDITLKNSLGETPLDLALRAGRYAYLFEMCDESINKLD</sequence>
<evidence type="ECO:0000256" key="3">
    <source>
        <dbReference type="PROSITE-ProRule" id="PRU00023"/>
    </source>
</evidence>
<gene>
    <name evidence="4" type="ORF">Fcan01_09968</name>
</gene>
<comment type="caution">
    <text evidence="4">The sequence shown here is derived from an EMBL/GenBank/DDBJ whole genome shotgun (WGS) entry which is preliminary data.</text>
</comment>
<feature type="repeat" description="ANK" evidence="3">
    <location>
        <begin position="200"/>
        <end position="232"/>
    </location>
</feature>
<dbReference type="Pfam" id="PF12796">
    <property type="entry name" value="Ank_2"/>
    <property type="match status" value="1"/>
</dbReference>
<dbReference type="Proteomes" id="UP000198287">
    <property type="component" value="Unassembled WGS sequence"/>
</dbReference>
<dbReference type="PROSITE" id="PS50088">
    <property type="entry name" value="ANK_REPEAT"/>
    <property type="match status" value="3"/>
</dbReference>
<protein>
    <submittedName>
        <fullName evidence="4">Ankyrin repeat domain-containing protein 49</fullName>
    </submittedName>
</protein>
<organism evidence="4 5">
    <name type="scientific">Folsomia candida</name>
    <name type="common">Springtail</name>
    <dbReference type="NCBI Taxonomy" id="158441"/>
    <lineage>
        <taxon>Eukaryota</taxon>
        <taxon>Metazoa</taxon>
        <taxon>Ecdysozoa</taxon>
        <taxon>Arthropoda</taxon>
        <taxon>Hexapoda</taxon>
        <taxon>Collembola</taxon>
        <taxon>Entomobryomorpha</taxon>
        <taxon>Isotomoidea</taxon>
        <taxon>Isotomidae</taxon>
        <taxon>Proisotominae</taxon>
        <taxon>Folsomia</taxon>
    </lineage>
</organism>
<keyword evidence="5" id="KW-1185">Reference proteome</keyword>
<dbReference type="PANTHER" id="PTHR24198">
    <property type="entry name" value="ANKYRIN REPEAT AND PROTEIN KINASE DOMAIN-CONTAINING PROTEIN"/>
    <property type="match status" value="1"/>
</dbReference>
<dbReference type="OrthoDB" id="19174at2759"/>
<proteinExistence type="predicted"/>
<dbReference type="EMBL" id="LNIX01000004">
    <property type="protein sequence ID" value="OXA55983.1"/>
    <property type="molecule type" value="Genomic_DNA"/>
</dbReference>